<dbReference type="AlphaFoldDB" id="B8KTL5"/>
<dbReference type="PANTHER" id="PTHR12788">
    <property type="entry name" value="PROTEIN-TYROSINE SULFOTRANSFERASE 2"/>
    <property type="match status" value="1"/>
</dbReference>
<keyword evidence="3" id="KW-1185">Reference proteome</keyword>
<dbReference type="RefSeq" id="WP_009021198.1">
    <property type="nucleotide sequence ID" value="NZ_DS999411.1"/>
</dbReference>
<dbReference type="SMART" id="SM00028">
    <property type="entry name" value="TPR"/>
    <property type="match status" value="5"/>
</dbReference>
<dbReference type="Proteomes" id="UP000004699">
    <property type="component" value="Unassembled WGS sequence"/>
</dbReference>
<dbReference type="SUPFAM" id="SSF48452">
    <property type="entry name" value="TPR-like"/>
    <property type="match status" value="2"/>
</dbReference>
<protein>
    <submittedName>
        <fullName evidence="2">Sulfotransferase</fullName>
    </submittedName>
</protein>
<accession>B8KTL5</accession>
<dbReference type="eggNOG" id="COG0457">
    <property type="taxonomic scope" value="Bacteria"/>
</dbReference>
<organism evidence="2 3">
    <name type="scientific">Luminiphilus syltensis NOR5-1B</name>
    <dbReference type="NCBI Taxonomy" id="565045"/>
    <lineage>
        <taxon>Bacteria</taxon>
        <taxon>Pseudomonadati</taxon>
        <taxon>Pseudomonadota</taxon>
        <taxon>Gammaproteobacteria</taxon>
        <taxon>Cellvibrionales</taxon>
        <taxon>Halieaceae</taxon>
        <taxon>Luminiphilus</taxon>
    </lineage>
</organism>
<dbReference type="InterPro" id="IPR019734">
    <property type="entry name" value="TPR_rpt"/>
</dbReference>
<gene>
    <name evidence="2" type="ORF">NOR51B_2406</name>
</gene>
<name>B8KTL5_9GAMM</name>
<dbReference type="GO" id="GO:0008476">
    <property type="term" value="F:protein-tyrosine sulfotransferase activity"/>
    <property type="evidence" value="ECO:0007669"/>
    <property type="project" value="InterPro"/>
</dbReference>
<dbReference type="Pfam" id="PF14559">
    <property type="entry name" value="TPR_19"/>
    <property type="match status" value="2"/>
</dbReference>
<dbReference type="PANTHER" id="PTHR12788:SF10">
    <property type="entry name" value="PROTEIN-TYROSINE SULFOTRANSFERASE"/>
    <property type="match status" value="1"/>
</dbReference>
<dbReference type="STRING" id="565045.NOR51B_2406"/>
<dbReference type="InterPro" id="IPR011990">
    <property type="entry name" value="TPR-like_helical_dom_sf"/>
</dbReference>
<dbReference type="HOGENOM" id="CLU_017034_1_0_6"/>
<sequence>MTTDPIAAMDSESERLAAIQNLLRAGDRDKARNAVKAWLSDQPKHPEALYFYAVIQRTDGQPDSAMQTLAELLKIQPEHSRAVQELGHCQRQMGATALSLKYYQRATRMNASLIASWQGQLHALQKLGQRNGLNQIAEQIDYLRALPPPLLAVMDLQARGKRLQAEELCKRFMQKNPRHIEGMRLLAGIALEMGALDEAALLLTTAEKIAPANQRVQLDCVQLARRQNNHDEARRRANKLANSDPENLQFQSLAAIEALQVSDFEAALAGFERILEKQPNDPATLTSLGHTLKTIGRAEEAINRYRKATAVRSGHGEGWYALSNLKTYRFDDADINAMEALCRGDELDPGHIPFVRFALGKAYEDRSEYAESFTQYAAGNAAKRQQSYYDADDMHADMQSMATFFDRALFEQKAGSGDADPAPIFIVGLPRAGSTLLEQILSSHSQVDGTQELPNILSMAQQLRRRSEDTTYPEILADIDADELRAMGTRFIADTRIHRGNAPFFIDKMPNNFRHIGLIKLILPNAKIIDARRHPMACCFSGFKQLFAEGQEFSYQLADIGRYYRDYVELMSHWQSVLPGQILQVNNEDVIEDLPGQVARLLEFCGLPFEEQCLHYWETERAVKTPSSEQVRQPVSDKGQHQWRNYSPWLDPLREALGSHLVRLSEES</sequence>
<evidence type="ECO:0000313" key="2">
    <source>
        <dbReference type="EMBL" id="EED36455.1"/>
    </source>
</evidence>
<dbReference type="Pfam" id="PF13469">
    <property type="entry name" value="Sulfotransfer_3"/>
    <property type="match status" value="1"/>
</dbReference>
<dbReference type="InterPro" id="IPR026634">
    <property type="entry name" value="TPST-like"/>
</dbReference>
<keyword evidence="1 2" id="KW-0808">Transferase</keyword>
<dbReference type="SUPFAM" id="SSF52540">
    <property type="entry name" value="P-loop containing nucleoside triphosphate hydrolases"/>
    <property type="match status" value="1"/>
</dbReference>
<dbReference type="Gene3D" id="1.25.40.10">
    <property type="entry name" value="Tetratricopeptide repeat domain"/>
    <property type="match status" value="2"/>
</dbReference>
<evidence type="ECO:0000313" key="3">
    <source>
        <dbReference type="Proteomes" id="UP000004699"/>
    </source>
</evidence>
<dbReference type="EMBL" id="DS999411">
    <property type="protein sequence ID" value="EED36455.1"/>
    <property type="molecule type" value="Genomic_DNA"/>
</dbReference>
<dbReference type="Gene3D" id="3.40.50.300">
    <property type="entry name" value="P-loop containing nucleotide triphosphate hydrolases"/>
    <property type="match status" value="1"/>
</dbReference>
<evidence type="ECO:0000256" key="1">
    <source>
        <dbReference type="ARBA" id="ARBA00022679"/>
    </source>
</evidence>
<proteinExistence type="predicted"/>
<reference evidence="3" key="1">
    <citation type="journal article" date="2013" name="BMC Microbiol.">
        <title>Taxonomy and evolution of bacteriochlorophyll a-containing members of the OM60/NOR5 clade of marine gammaproteobacteria: description of Luminiphilus syltensis gen. nov., sp. nov., reclassification of Haliea rubra as Pseudohaliea rubra gen. nov., comb. nov., and emendation of Chromatocurvus halotolerans.</title>
        <authorList>
            <person name="Spring S."/>
            <person name="Riedel T."/>
            <person name="Sproer C."/>
            <person name="Yan S."/>
            <person name="Harder J."/>
            <person name="Fuchs B.M."/>
        </authorList>
    </citation>
    <scope>NUCLEOTIDE SEQUENCE [LARGE SCALE GENOMIC DNA]</scope>
    <source>
        <strain evidence="3">NOR51-B</strain>
    </source>
</reference>
<dbReference type="InterPro" id="IPR027417">
    <property type="entry name" value="P-loop_NTPase"/>
</dbReference>